<protein>
    <submittedName>
        <fullName evidence="1">Uncharacterized protein</fullName>
    </submittedName>
</protein>
<reference evidence="1" key="1">
    <citation type="journal article" date="2021" name="Proc. Natl. Acad. Sci. U.S.A.">
        <title>A Catalog of Tens of Thousands of Viruses from Human Metagenomes Reveals Hidden Associations with Chronic Diseases.</title>
        <authorList>
            <person name="Tisza M.J."/>
            <person name="Buck C.B."/>
        </authorList>
    </citation>
    <scope>NUCLEOTIDE SEQUENCE</scope>
    <source>
        <strain evidence="1">CtFBb37</strain>
    </source>
</reference>
<accession>A0A8S5RSF7</accession>
<evidence type="ECO:0000313" key="1">
    <source>
        <dbReference type="EMBL" id="DAE92282.1"/>
    </source>
</evidence>
<organism evidence="1">
    <name type="scientific">Siphoviridae sp. ctFBb37</name>
    <dbReference type="NCBI Taxonomy" id="2827565"/>
    <lineage>
        <taxon>Viruses</taxon>
        <taxon>Duplodnaviria</taxon>
        <taxon>Heunggongvirae</taxon>
        <taxon>Uroviricota</taxon>
        <taxon>Caudoviricetes</taxon>
    </lineage>
</organism>
<sequence>MRESGVARYIRATVDIYFPEGEMSCKLCPLLETYSRNQCRRTGEYLLDTRGTGAYCPLKILEEDDDY</sequence>
<name>A0A8S5RSF7_9CAUD</name>
<dbReference type="EMBL" id="BK057796">
    <property type="protein sequence ID" value="DAE92282.1"/>
    <property type="molecule type" value="Genomic_DNA"/>
</dbReference>
<proteinExistence type="predicted"/>